<sequence length="538" mass="61425">MTAALAKPVTAFSPSKASHSSSLIDIQAVDNRRMHHALQISEIMDLIVGELALPSPCIQGKALAALATTCTIFHDIALDALWRHQRNILNLIRCMPADLWETVEEIRYRSTNRTLRRRRGVVASDWDRVSKYAHRIKSLVCFDSGDGKPHLFDVYQTLWQDFPGDYLLPNLESLTWQHWKPSYSSFIELFLGPRITSIYVGAQDDDRCPALAAVGQRYPDLVSATFLGLSVRSSASELQRLSTFIRALTRVESLKVEMIDSEALRHLGQLTTLKMLHTTFPDWIAPPAMERSMFPALRDTHLSIDGDLSPFIAFMRTWNNPQIQSFSTVVDYPRDLQHVADLYQVLATSCVQRHLETLKVYFDGHDRSFVPHPGHFFAHLLAFTYLRIVEIRVPGGYNLDDATISDMARAWPYIQKLELAESSRRHDDPPGCTMLGLRFLAQQCSHLHSLRITLDASRIPPAAIDPAERVVQDELVYLDTTLSPISDPWSVARFISAIFPNATRLASSWDSNWDSTVRDQHRQRWDTVRRTLERRRRR</sequence>
<dbReference type="InterPro" id="IPR032675">
    <property type="entry name" value="LRR_dom_sf"/>
</dbReference>
<organism evidence="1 2">
    <name type="scientific">Mycena venus</name>
    <dbReference type="NCBI Taxonomy" id="2733690"/>
    <lineage>
        <taxon>Eukaryota</taxon>
        <taxon>Fungi</taxon>
        <taxon>Dikarya</taxon>
        <taxon>Basidiomycota</taxon>
        <taxon>Agaricomycotina</taxon>
        <taxon>Agaricomycetes</taxon>
        <taxon>Agaricomycetidae</taxon>
        <taxon>Agaricales</taxon>
        <taxon>Marasmiineae</taxon>
        <taxon>Mycenaceae</taxon>
        <taxon>Mycena</taxon>
    </lineage>
</organism>
<keyword evidence="2" id="KW-1185">Reference proteome</keyword>
<keyword evidence="1" id="KW-0378">Hydrolase</keyword>
<evidence type="ECO:0000313" key="2">
    <source>
        <dbReference type="Proteomes" id="UP000620124"/>
    </source>
</evidence>
<gene>
    <name evidence="1" type="ORF">MVEN_00258700</name>
</gene>
<name>A0A8H6YZD7_9AGAR</name>
<dbReference type="Gene3D" id="3.80.10.10">
    <property type="entry name" value="Ribonuclease Inhibitor"/>
    <property type="match status" value="1"/>
</dbReference>
<protein>
    <submittedName>
        <fullName evidence="1">Carboxylic ester hydrolase</fullName>
    </submittedName>
</protein>
<dbReference type="GO" id="GO:0016787">
    <property type="term" value="F:hydrolase activity"/>
    <property type="evidence" value="ECO:0007669"/>
    <property type="project" value="UniProtKB-KW"/>
</dbReference>
<comment type="caution">
    <text evidence="1">The sequence shown here is derived from an EMBL/GenBank/DDBJ whole genome shotgun (WGS) entry which is preliminary data.</text>
</comment>
<proteinExistence type="predicted"/>
<evidence type="ECO:0000313" key="1">
    <source>
        <dbReference type="EMBL" id="KAF7369308.1"/>
    </source>
</evidence>
<accession>A0A8H6YZD7</accession>
<reference evidence="1" key="1">
    <citation type="submission" date="2020-05" db="EMBL/GenBank/DDBJ databases">
        <title>Mycena genomes resolve the evolution of fungal bioluminescence.</title>
        <authorList>
            <person name="Tsai I.J."/>
        </authorList>
    </citation>
    <scope>NUCLEOTIDE SEQUENCE</scope>
    <source>
        <strain evidence="1">CCC161011</strain>
    </source>
</reference>
<dbReference type="AlphaFoldDB" id="A0A8H6YZD7"/>
<dbReference type="Proteomes" id="UP000620124">
    <property type="component" value="Unassembled WGS sequence"/>
</dbReference>
<dbReference type="EMBL" id="JACAZI010000002">
    <property type="protein sequence ID" value="KAF7369308.1"/>
    <property type="molecule type" value="Genomic_DNA"/>
</dbReference>
<dbReference type="OrthoDB" id="3543113at2759"/>